<dbReference type="Proteomes" id="UP001143705">
    <property type="component" value="Segment"/>
</dbReference>
<comment type="subcellular location">
    <subcellularLocation>
        <location evidence="2">Host cytoplasm</location>
    </subcellularLocation>
    <subcellularLocation>
        <location evidence="1">Host nucleus</location>
    </subcellularLocation>
    <subcellularLocation>
        <location evidence="3">Virion tegument</location>
    </subcellularLocation>
</comment>
<dbReference type="GO" id="GO:0042025">
    <property type="term" value="C:host cell nucleus"/>
    <property type="evidence" value="ECO:0007669"/>
    <property type="project" value="UniProtKB-SubCell"/>
</dbReference>
<evidence type="ECO:0000256" key="4">
    <source>
        <dbReference type="ARBA" id="ARBA00010934"/>
    </source>
</evidence>
<dbReference type="EMBL" id="MT012704">
    <property type="protein sequence ID" value="QPI70151.1"/>
    <property type="molecule type" value="Genomic_DNA"/>
</dbReference>
<dbReference type="KEGG" id="vg:80540149"/>
<proteinExistence type="inferred from homology"/>
<keyword evidence="8" id="KW-0946">Virion</keyword>
<evidence type="ECO:0000256" key="8">
    <source>
        <dbReference type="ARBA" id="ARBA00022844"/>
    </source>
</evidence>
<comment type="similarity">
    <text evidence="4">Belongs to the alphaherpesvirinae UL21 protein family.</text>
</comment>
<keyword evidence="9" id="KW-1035">Host cytoplasm</keyword>
<dbReference type="InterPro" id="IPR004936">
    <property type="entry name" value="Herpes_UL21"/>
</dbReference>
<evidence type="ECO:0000256" key="1">
    <source>
        <dbReference type="ARBA" id="ARBA00004147"/>
    </source>
</evidence>
<evidence type="ECO:0000256" key="9">
    <source>
        <dbReference type="ARBA" id="ARBA00023200"/>
    </source>
</evidence>
<accession>A0A7S9VM93</accession>
<keyword evidence="7" id="KW-0920">Virion tegument</keyword>
<evidence type="ECO:0000256" key="3">
    <source>
        <dbReference type="ARBA" id="ARBA00004535"/>
    </source>
</evidence>
<dbReference type="RefSeq" id="YP_010801440.1">
    <property type="nucleotide sequence ID" value="NC_076964.1"/>
</dbReference>
<evidence type="ECO:0000313" key="11">
    <source>
        <dbReference type="Proteomes" id="UP001143705"/>
    </source>
</evidence>
<comment type="subunit">
    <text evidence="5">Interacts (via C-terminus) with UL16.</text>
</comment>
<evidence type="ECO:0000313" key="10">
    <source>
        <dbReference type="EMBL" id="QPI70151.1"/>
    </source>
</evidence>
<evidence type="ECO:0000256" key="2">
    <source>
        <dbReference type="ARBA" id="ARBA00004192"/>
    </source>
</evidence>
<evidence type="ECO:0000256" key="6">
    <source>
        <dbReference type="ARBA" id="ARBA00022562"/>
    </source>
</evidence>
<dbReference type="GO" id="GO:0019033">
    <property type="term" value="C:viral tegument"/>
    <property type="evidence" value="ECO:0007669"/>
    <property type="project" value="UniProtKB-SubCell"/>
</dbReference>
<dbReference type="GeneID" id="80540149"/>
<keyword evidence="11" id="KW-1185">Reference proteome</keyword>
<evidence type="ECO:0000256" key="5">
    <source>
        <dbReference type="ARBA" id="ARBA00011688"/>
    </source>
</evidence>
<dbReference type="GO" id="GO:0030430">
    <property type="term" value="C:host cell cytoplasm"/>
    <property type="evidence" value="ECO:0007669"/>
    <property type="project" value="UniProtKB-SubCell"/>
</dbReference>
<sequence length="530" mass="57382">MDFKYGDTAIHNGVVFYIADGGHRAYFIYGGCVLSVPRPRTASRAGEIAKFGLTTRGLTPGDRVVANYVRSELHRTGRHDSAPSSEEDVFVDRLEVLAQGPRAQGRDLCGSFDIEVYDPYLAECMVSLKVTSGLILSTGRDIPQEGVLRLFDVPTIANASSGFVYTPNTACFALVQAYLTELPAELEALVDGLFNRIPAARPPLRENAAGSGRTDVIMTSARAAETMAIRPARYAGRALRGTVVSDFVQVRLIPKPCEIWDSANRAAGLGSLRALRLVFKVADEIILFEETWDGLDEYLNEARSTIADAAAAVFGPGGDLPFFGGRLAQRGVTTLQRFALCQFILARWDLVNCYAALERLAESYASAYPEAHDRLPDANLVADAANELVRESAFLGEMCERLVRLNPPPLASYKPLPEVVEVEAVALVDFAYDLAGAPRIPDLSGDATRRLEFEIGKILGRLYSREGVGAAAAAACRTFENSVPVAVAIEVELATAFNGSDACRKSAYYTHRLVSGRLKRGGVSVSICKK</sequence>
<keyword evidence="6" id="KW-1048">Host nucleus</keyword>
<name>A0A7S9VM93_9ALPH</name>
<organism evidence="10 11">
    <name type="scientific">Equid herpesvirus 6</name>
    <dbReference type="NCBI Taxonomy" id="173566"/>
    <lineage>
        <taxon>Viruses</taxon>
        <taxon>Duplodnaviria</taxon>
        <taxon>Heunggongvirae</taxon>
        <taxon>Peploviricota</taxon>
        <taxon>Herviviricetes</taxon>
        <taxon>Herpesvirales</taxon>
        <taxon>Orthoherpesviridae</taxon>
        <taxon>Alphaherpesvirinae</taxon>
        <taxon>Varicellovirus</taxon>
    </lineage>
</organism>
<dbReference type="Pfam" id="PF03252">
    <property type="entry name" value="Herpes_UL21"/>
    <property type="match status" value="1"/>
</dbReference>
<evidence type="ECO:0000256" key="7">
    <source>
        <dbReference type="ARBA" id="ARBA00022580"/>
    </source>
</evidence>
<reference evidence="10" key="1">
    <citation type="journal article" date="2020" name="Emerg. Infect. Dis.">
        <title>Identification of a Novel alpha-herpesvirus Associated with Ulcerative Stomatitis in Donkeys.</title>
        <authorList>
            <person name="Martella V."/>
            <person name="Lanave G."/>
            <person name="Camero M."/>
            <person name="Larocca V."/>
            <person name="Lorusso E."/>
            <person name="Catella C."/>
            <person name="Capozza P."/>
            <person name="Tempesta M."/>
            <person name="Buonavoglia C."/>
        </authorList>
    </citation>
    <scope>NUCLEOTIDE SEQUENCE</scope>
    <source>
        <strain evidence="10">AsHV/Bari/2011/740</strain>
    </source>
</reference>
<protein>
    <submittedName>
        <fullName evidence="10">Tegument protein UL21</fullName>
    </submittedName>
</protein>